<proteinExistence type="predicted"/>
<organism evidence="1 2">
    <name type="scientific">Pinibacter aurantiacus</name>
    <dbReference type="NCBI Taxonomy" id="2851599"/>
    <lineage>
        <taxon>Bacteria</taxon>
        <taxon>Pseudomonadati</taxon>
        <taxon>Bacteroidota</taxon>
        <taxon>Chitinophagia</taxon>
        <taxon>Chitinophagales</taxon>
        <taxon>Chitinophagaceae</taxon>
        <taxon>Pinibacter</taxon>
    </lineage>
</organism>
<sequence length="97" mass="11281">MSLDLEFREEKRNIMLQGRQIECDVAGPVIISFGERTSFELICVVQKLEKAILGRRALMEMDLVVDEKSGVVRRKIPETIFVREKLESLFNTNYFVD</sequence>
<gene>
    <name evidence="1" type="ORF">KTO63_03520</name>
</gene>
<dbReference type="EMBL" id="JAHSPG010000002">
    <property type="protein sequence ID" value="MBV4356203.1"/>
    <property type="molecule type" value="Genomic_DNA"/>
</dbReference>
<dbReference type="Proteomes" id="UP000812270">
    <property type="component" value="Unassembled WGS sequence"/>
</dbReference>
<dbReference type="RefSeq" id="WP_217789765.1">
    <property type="nucleotide sequence ID" value="NZ_JAHSPG010000002.1"/>
</dbReference>
<evidence type="ECO:0000313" key="1">
    <source>
        <dbReference type="EMBL" id="MBV4356203.1"/>
    </source>
</evidence>
<comment type="caution">
    <text evidence="1">The sequence shown here is derived from an EMBL/GenBank/DDBJ whole genome shotgun (WGS) entry which is preliminary data.</text>
</comment>
<dbReference type="AlphaFoldDB" id="A0A9E2S748"/>
<name>A0A9E2S748_9BACT</name>
<reference evidence="1" key="1">
    <citation type="submission" date="2021-06" db="EMBL/GenBank/DDBJ databases">
        <authorList>
            <person name="Huq M.A."/>
        </authorList>
    </citation>
    <scope>NUCLEOTIDE SEQUENCE</scope>
    <source>
        <strain evidence="1">MAH-26</strain>
    </source>
</reference>
<accession>A0A9E2S748</accession>
<keyword evidence="2" id="KW-1185">Reference proteome</keyword>
<evidence type="ECO:0000313" key="2">
    <source>
        <dbReference type="Proteomes" id="UP000812270"/>
    </source>
</evidence>
<protein>
    <submittedName>
        <fullName evidence="1">Uncharacterized protein</fullName>
    </submittedName>
</protein>